<dbReference type="GO" id="GO:0008284">
    <property type="term" value="P:positive regulation of cell population proliferation"/>
    <property type="evidence" value="ECO:0007669"/>
    <property type="project" value="TreeGrafter"/>
</dbReference>
<sequence length="729" mass="80905">MAYRARPLANGHSPAELLMGRKIRTPVPVIPSQLNPGWTDMDNLKITEQTYRQKQKQNYDRRHRAHDMPLLQQGDHVWIKDILERGTVVSNAGTPRSYIVETPRGTLRRNRYHISPTLIAPATHTNLPEDAAPAAVNTPVTPAIPCDFGQRTPGRVREAAYRLLQLCTQREQRLEAVKNIITSSARIHTYSTHRAGTQERPACRGRVALTGLRIPLMWKDSDHFNNKGSSRSVAVFSLMILGGDVLDSELQVVDRNMTDICFDGQTVFEGVESDFELRVELYSCSMDETPPLSATPRKLANKLCSSLGKAAGRKLRPLLDSGEHDDFLQTHPLPQGVSFSLLALTSLGLQQAGRSFLSHPLKITQTAESSSWLPLYGSVCCRLLAQPDCMRLPTHSGPLRQQVCVEGVFRSCSLHCELQGETLSCWLSPEEVFLTVPVTMDTRVRVLRDQHGSGSAPYTMTISTPGSAPSTHVFQGHAPELHDWAAALSQHTHNLRSWKHCCEELMQIEVLSPRKPPLFHSKQPETVYSEMCIHSPGKFESVTDIIHNKIEETGGRFLIGQGEQSEPPNWSALFEGSRPLVVQKVVMSPGKEPCHSSFSPVAHGNKKRKAPPPPPDKLPYTTPTSTTTTPTPTMASSPEKENVFKTTSSNLEKGRVLKAPPRSGRPSLDSKFSSVIQQLQKKASNKRSAQQTNAPTNSNPPLSLQQPPVPAPRHKLRKSFRQIMNPKPF</sequence>
<keyword evidence="3" id="KW-1185">Reference proteome</keyword>
<feature type="region of interest" description="Disordered" evidence="1">
    <location>
        <begin position="592"/>
        <end position="729"/>
    </location>
</feature>
<evidence type="ECO:0000259" key="2">
    <source>
        <dbReference type="Pfam" id="PF08174"/>
    </source>
</evidence>
<accession>A0A8M1KQC5</accession>
<name>A0A8M1KQC5_CLUHA</name>
<feature type="compositionally biased region" description="Polar residues" evidence="1">
    <location>
        <begin position="670"/>
        <end position="706"/>
    </location>
</feature>
<evidence type="ECO:0000313" key="3">
    <source>
        <dbReference type="Proteomes" id="UP000515152"/>
    </source>
</evidence>
<evidence type="ECO:0000313" key="4">
    <source>
        <dbReference type="RefSeq" id="XP_042563884.1"/>
    </source>
</evidence>
<feature type="domain" description="Anillin homology" evidence="2">
    <location>
        <begin position="203"/>
        <end position="352"/>
    </location>
</feature>
<dbReference type="PANTHER" id="PTHR21538">
    <property type="entry name" value="ANILLIN/RHOTEKIN RTKN"/>
    <property type="match status" value="1"/>
</dbReference>
<proteinExistence type="predicted"/>
<evidence type="ECO:0000256" key="1">
    <source>
        <dbReference type="SAM" id="MobiDB-lite"/>
    </source>
</evidence>
<dbReference type="OrthoDB" id="5817051at2759"/>
<dbReference type="InterPro" id="IPR051364">
    <property type="entry name" value="Cytokinesis/Rho-signaling"/>
</dbReference>
<protein>
    <submittedName>
        <fullName evidence="4">Rhotekin-2-like</fullName>
    </submittedName>
</protein>
<dbReference type="Pfam" id="PF08174">
    <property type="entry name" value="Anillin"/>
    <property type="match status" value="1"/>
</dbReference>
<reference evidence="4" key="1">
    <citation type="submission" date="2025-08" db="UniProtKB">
        <authorList>
            <consortium name="RefSeq"/>
        </authorList>
    </citation>
    <scope>IDENTIFICATION</scope>
</reference>
<dbReference type="InterPro" id="IPR012966">
    <property type="entry name" value="AHD"/>
</dbReference>
<dbReference type="RefSeq" id="XP_042563884.1">
    <property type="nucleotide sequence ID" value="XM_042707950.1"/>
</dbReference>
<dbReference type="GeneID" id="105898418"/>
<dbReference type="AlphaFoldDB" id="A0A8M1KQC5"/>
<dbReference type="GO" id="GO:0030097">
    <property type="term" value="P:hemopoiesis"/>
    <property type="evidence" value="ECO:0007669"/>
    <property type="project" value="TreeGrafter"/>
</dbReference>
<organism evidence="3 4">
    <name type="scientific">Clupea harengus</name>
    <name type="common">Atlantic herring</name>
    <dbReference type="NCBI Taxonomy" id="7950"/>
    <lineage>
        <taxon>Eukaryota</taxon>
        <taxon>Metazoa</taxon>
        <taxon>Chordata</taxon>
        <taxon>Craniata</taxon>
        <taxon>Vertebrata</taxon>
        <taxon>Euteleostomi</taxon>
        <taxon>Actinopterygii</taxon>
        <taxon>Neopterygii</taxon>
        <taxon>Teleostei</taxon>
        <taxon>Clupei</taxon>
        <taxon>Clupeiformes</taxon>
        <taxon>Clupeoidei</taxon>
        <taxon>Clupeidae</taxon>
        <taxon>Clupea</taxon>
    </lineage>
</organism>
<dbReference type="KEGG" id="char:105898418"/>
<dbReference type="Proteomes" id="UP000515152">
    <property type="component" value="Chromosome 6"/>
</dbReference>
<dbReference type="PANTHER" id="PTHR21538:SF21">
    <property type="entry name" value="RHOTEKIN-2"/>
    <property type="match status" value="1"/>
</dbReference>
<gene>
    <name evidence="4" type="primary">LOC105898418</name>
</gene>
<feature type="compositionally biased region" description="Low complexity" evidence="1">
    <location>
        <begin position="618"/>
        <end position="633"/>
    </location>
</feature>